<feature type="signal peptide" evidence="6">
    <location>
        <begin position="1"/>
        <end position="20"/>
    </location>
</feature>
<keyword evidence="4 6" id="KW-0732">Signal</keyword>
<dbReference type="AlphaFoldDB" id="A0A9D2PY33"/>
<dbReference type="CDD" id="cd01146">
    <property type="entry name" value="FhuD"/>
    <property type="match status" value="1"/>
</dbReference>
<dbReference type="SUPFAM" id="SSF53807">
    <property type="entry name" value="Helical backbone' metal receptor"/>
    <property type="match status" value="1"/>
</dbReference>
<evidence type="ECO:0000256" key="6">
    <source>
        <dbReference type="SAM" id="SignalP"/>
    </source>
</evidence>
<dbReference type="PROSITE" id="PS51257">
    <property type="entry name" value="PROKAR_LIPOPROTEIN"/>
    <property type="match status" value="1"/>
</dbReference>
<dbReference type="InterPro" id="IPR006311">
    <property type="entry name" value="TAT_signal"/>
</dbReference>
<dbReference type="GO" id="GO:0030288">
    <property type="term" value="C:outer membrane-bounded periplasmic space"/>
    <property type="evidence" value="ECO:0007669"/>
    <property type="project" value="TreeGrafter"/>
</dbReference>
<evidence type="ECO:0000313" key="8">
    <source>
        <dbReference type="EMBL" id="HJC68105.1"/>
    </source>
</evidence>
<comment type="similarity">
    <text evidence="2">Belongs to the bacterial solute-binding protein 8 family.</text>
</comment>
<comment type="subcellular location">
    <subcellularLocation>
        <location evidence="1">Cell envelope</location>
    </subcellularLocation>
</comment>
<feature type="domain" description="Fe/B12 periplasmic-binding" evidence="7">
    <location>
        <begin position="70"/>
        <end position="338"/>
    </location>
</feature>
<evidence type="ECO:0000256" key="5">
    <source>
        <dbReference type="SAM" id="MobiDB-lite"/>
    </source>
</evidence>
<organism evidence="8 9">
    <name type="scientific">Candidatus Brachybacterium intestinipullorum</name>
    <dbReference type="NCBI Taxonomy" id="2838512"/>
    <lineage>
        <taxon>Bacteria</taxon>
        <taxon>Bacillati</taxon>
        <taxon>Actinomycetota</taxon>
        <taxon>Actinomycetes</taxon>
        <taxon>Micrococcales</taxon>
        <taxon>Dermabacteraceae</taxon>
        <taxon>Brachybacterium</taxon>
    </lineage>
</organism>
<reference evidence="8" key="1">
    <citation type="journal article" date="2021" name="PeerJ">
        <title>Extensive microbial diversity within the chicken gut microbiome revealed by metagenomics and culture.</title>
        <authorList>
            <person name="Gilroy R."/>
            <person name="Ravi A."/>
            <person name="Getino M."/>
            <person name="Pursley I."/>
            <person name="Horton D.L."/>
            <person name="Alikhan N.F."/>
            <person name="Baker D."/>
            <person name="Gharbi K."/>
            <person name="Hall N."/>
            <person name="Watson M."/>
            <person name="Adriaenssens E.M."/>
            <person name="Foster-Nyarko E."/>
            <person name="Jarju S."/>
            <person name="Secka A."/>
            <person name="Antonio M."/>
            <person name="Oren A."/>
            <person name="Chaudhuri R.R."/>
            <person name="La Ragione R."/>
            <person name="Hildebrand F."/>
            <person name="Pallen M.J."/>
        </authorList>
    </citation>
    <scope>NUCLEOTIDE SEQUENCE</scope>
    <source>
        <strain evidence="8">CHK130-7132</strain>
    </source>
</reference>
<comment type="caution">
    <text evidence="8">The sequence shown here is derived from an EMBL/GenBank/DDBJ whole genome shotgun (WGS) entry which is preliminary data.</text>
</comment>
<dbReference type="PROSITE" id="PS51318">
    <property type="entry name" value="TAT"/>
    <property type="match status" value="1"/>
</dbReference>
<gene>
    <name evidence="8" type="ORF">H9932_00285</name>
</gene>
<dbReference type="InterPro" id="IPR051313">
    <property type="entry name" value="Bact_iron-sidero_bind"/>
</dbReference>
<feature type="region of interest" description="Disordered" evidence="5">
    <location>
        <begin position="27"/>
        <end position="52"/>
    </location>
</feature>
<name>A0A9D2PY33_9MICO</name>
<feature type="compositionally biased region" description="Gly residues" evidence="5">
    <location>
        <begin position="27"/>
        <end position="37"/>
    </location>
</feature>
<dbReference type="EMBL" id="DWWC01000004">
    <property type="protein sequence ID" value="HJC68105.1"/>
    <property type="molecule type" value="Genomic_DNA"/>
</dbReference>
<dbReference type="Gene3D" id="3.40.50.1980">
    <property type="entry name" value="Nitrogenase molybdenum iron protein domain"/>
    <property type="match status" value="2"/>
</dbReference>
<dbReference type="Pfam" id="PF01497">
    <property type="entry name" value="Peripla_BP_2"/>
    <property type="match status" value="1"/>
</dbReference>
<protein>
    <submittedName>
        <fullName evidence="8">Iron-siderophore ABC transporter substrate-binding protein</fullName>
    </submittedName>
</protein>
<dbReference type="GO" id="GO:1901678">
    <property type="term" value="P:iron coordination entity transport"/>
    <property type="evidence" value="ECO:0007669"/>
    <property type="project" value="UniProtKB-ARBA"/>
</dbReference>
<evidence type="ECO:0000256" key="2">
    <source>
        <dbReference type="ARBA" id="ARBA00008814"/>
    </source>
</evidence>
<proteinExistence type="inferred from homology"/>
<reference evidence="8" key="2">
    <citation type="submission" date="2021-04" db="EMBL/GenBank/DDBJ databases">
        <authorList>
            <person name="Gilroy R."/>
        </authorList>
    </citation>
    <scope>NUCLEOTIDE SEQUENCE</scope>
    <source>
        <strain evidence="8">CHK130-7132</strain>
    </source>
</reference>
<evidence type="ECO:0000259" key="7">
    <source>
        <dbReference type="PROSITE" id="PS50983"/>
    </source>
</evidence>
<dbReference type="PANTHER" id="PTHR30532">
    <property type="entry name" value="IRON III DICITRATE-BINDING PERIPLASMIC PROTEIN"/>
    <property type="match status" value="1"/>
</dbReference>
<evidence type="ECO:0000256" key="3">
    <source>
        <dbReference type="ARBA" id="ARBA00022448"/>
    </source>
</evidence>
<sequence length="341" mass="35121">MKISRRHALAASGLAALALAGCGGSSDDGASGSGASDGGAARSNGASAGTFPATVTTEFGDVTIEEAPTRVVALGWGDAEIALALGVQPVGASDWLDFGGNGQGPWAADLYDEDPTLIDTLEPSFEAIAALEPDLILDVRGSGDQDRHDRLAEIATTVGIPPGGANWLTTMEDHVALISGALGIPEQGEQLLAQVDAAYADVAEAHPEWEGKTVTAAARTSEGWGAYIEGGGRLETLARFGFVQNPTIAELPADEGGFSVDISSENLDQLEADLIVAFPIYLKPSVITDDAQWQSLEAVEDGRAVVLDGDVSDAFSASTPLASIYAVDQLTPLFEEALPAE</sequence>
<evidence type="ECO:0000256" key="4">
    <source>
        <dbReference type="ARBA" id="ARBA00022729"/>
    </source>
</evidence>
<feature type="chain" id="PRO_5039458193" evidence="6">
    <location>
        <begin position="21"/>
        <end position="341"/>
    </location>
</feature>
<keyword evidence="3" id="KW-0813">Transport</keyword>
<evidence type="ECO:0000256" key="1">
    <source>
        <dbReference type="ARBA" id="ARBA00004196"/>
    </source>
</evidence>
<accession>A0A9D2PY33</accession>
<dbReference type="InterPro" id="IPR002491">
    <property type="entry name" value="ABC_transptr_periplasmic_BD"/>
</dbReference>
<evidence type="ECO:0000313" key="9">
    <source>
        <dbReference type="Proteomes" id="UP000823854"/>
    </source>
</evidence>
<dbReference type="PROSITE" id="PS50983">
    <property type="entry name" value="FE_B12_PBP"/>
    <property type="match status" value="1"/>
</dbReference>
<dbReference type="PANTHER" id="PTHR30532:SF24">
    <property type="entry name" value="FERRIC ENTEROBACTIN-BINDING PERIPLASMIC PROTEIN FEPB"/>
    <property type="match status" value="1"/>
</dbReference>
<feature type="compositionally biased region" description="Low complexity" evidence="5">
    <location>
        <begin position="38"/>
        <end position="49"/>
    </location>
</feature>
<dbReference type="Proteomes" id="UP000823854">
    <property type="component" value="Unassembled WGS sequence"/>
</dbReference>